<feature type="binding site" evidence="9">
    <location>
        <position position="107"/>
    </location>
    <ligand>
        <name>alpha-D-glucose 1-phosphate</name>
        <dbReference type="ChEBI" id="CHEBI:58601"/>
    </ligand>
</feature>
<evidence type="ECO:0000259" key="11">
    <source>
        <dbReference type="Pfam" id="PF24894"/>
    </source>
</evidence>
<comment type="function">
    <text evidence="9">Involved in the biosynthesis of ADP-glucose, a building block required for the elongation reactions to produce glycogen. Catalyzes the reaction between ATP and alpha-D-glucose 1-phosphate (G1P) to produce pyrophosphate and ADP-Glc.</text>
</comment>
<keyword evidence="5 9" id="KW-0547">Nucleotide-binding</keyword>
<evidence type="ECO:0000313" key="13">
    <source>
        <dbReference type="Proteomes" id="UP000032611"/>
    </source>
</evidence>
<evidence type="ECO:0000256" key="8">
    <source>
        <dbReference type="ARBA" id="ARBA00023277"/>
    </source>
</evidence>
<dbReference type="InterPro" id="IPR005835">
    <property type="entry name" value="NTP_transferase_dom"/>
</dbReference>
<evidence type="ECO:0000313" key="12">
    <source>
        <dbReference type="EMBL" id="AJY44594.1"/>
    </source>
</evidence>
<comment type="similarity">
    <text evidence="1 9">Belongs to the bacterial/plant glucose-1-phosphate adenylyltransferase family.</text>
</comment>
<dbReference type="EC" id="2.7.7.27" evidence="9"/>
<feature type="site" description="Could play a key role in the communication between the regulatory and the substrate sites" evidence="9">
    <location>
        <position position="67"/>
    </location>
</feature>
<dbReference type="AlphaFoldDB" id="A0A0D5LK72"/>
<keyword evidence="4 9" id="KW-0548">Nucleotidyltransferase</keyword>
<dbReference type="InterPro" id="IPR011004">
    <property type="entry name" value="Trimer_LpxA-like_sf"/>
</dbReference>
<dbReference type="UniPathway" id="UPA00164"/>
<dbReference type="OrthoDB" id="9801810at2"/>
<evidence type="ECO:0000259" key="10">
    <source>
        <dbReference type="Pfam" id="PF00483"/>
    </source>
</evidence>
<dbReference type="NCBIfam" id="NF001947">
    <property type="entry name" value="PRK00725.1"/>
    <property type="match status" value="1"/>
</dbReference>
<dbReference type="RefSeq" id="WP_045679172.1">
    <property type="nucleotide sequence ID" value="NZ_CP010803.1"/>
</dbReference>
<evidence type="ECO:0000256" key="5">
    <source>
        <dbReference type="ARBA" id="ARBA00022741"/>
    </source>
</evidence>
<dbReference type="GO" id="GO:0005978">
    <property type="term" value="P:glycogen biosynthetic process"/>
    <property type="evidence" value="ECO:0007669"/>
    <property type="project" value="UniProtKB-UniRule"/>
</dbReference>
<proteinExistence type="inferred from homology"/>
<dbReference type="HAMAP" id="MF_00624">
    <property type="entry name" value="GlgC"/>
    <property type="match status" value="1"/>
</dbReference>
<dbReference type="SUPFAM" id="SSF51161">
    <property type="entry name" value="Trimeric LpxA-like enzymes"/>
    <property type="match status" value="1"/>
</dbReference>
<sequence length="420" mass="46938">MNSRVGHPLARDAMAYVLAGGRGSRLKELTDTRAKPAVYFGGKTRIIDFALSNALNSGIRRIGVATQYKAHSLIRHLHQGWNFFRPERNESFDVLPASQRVSETQWYEGTADAVYQNIDIIESYAPEYMIILAGDHIYKMDYEQMLQQHVNEGADITIGCLEVPVEEAKGFGVMHVDASDRIVDFVEKPANPPGIPGNESMSLASMGIYVFKTKFLFDCLIRDAADPTSSRDFGKDIVPYIVKNGKAVAHRFSKSCVRASNEEESYWRDVGTIDAYWQANIDLTAVVPDLDIYDKSWPIWSYSEVTPPAKFVHDDENRRGSAISSVVSGDCIISGSQLYKSLLFTGVRANSYSRLEGAVILPQVYIGRHARLRNVIIDHGVRIPEGLVVGEDPEHDARRFRRSEGGICLITQAMIDKLDN</sequence>
<dbReference type="Proteomes" id="UP000032611">
    <property type="component" value="Chromosome"/>
</dbReference>
<dbReference type="KEGG" id="mey:TM49_01120"/>
<dbReference type="InterPro" id="IPR056818">
    <property type="entry name" value="GlmU/GlgC-like_hexapep"/>
</dbReference>
<dbReference type="Pfam" id="PF24894">
    <property type="entry name" value="Hexapep_GlmU"/>
    <property type="match status" value="1"/>
</dbReference>
<evidence type="ECO:0000256" key="6">
    <source>
        <dbReference type="ARBA" id="ARBA00022840"/>
    </source>
</evidence>
<comment type="subunit">
    <text evidence="9">Homotetramer.</text>
</comment>
<feature type="binding site" evidence="9">
    <location>
        <position position="205"/>
    </location>
    <ligand>
        <name>alpha-D-glucose 1-phosphate</name>
        <dbReference type="ChEBI" id="CHEBI:58601"/>
    </ligand>
</feature>
<reference evidence="12 13" key="1">
    <citation type="journal article" date="2015" name="Genome Announc.">
        <title>Complete genome sequence of Martelella endophytica YC6887, which has antifungal activity associated with a halophyte.</title>
        <authorList>
            <person name="Khan A."/>
            <person name="Khan H."/>
            <person name="Chung E.J."/>
            <person name="Hossain M.T."/>
            <person name="Chung Y.R."/>
        </authorList>
    </citation>
    <scope>NUCLEOTIDE SEQUENCE [LARGE SCALE GENOMIC DNA]</scope>
    <source>
        <strain evidence="12">YC6887</strain>
    </source>
</reference>
<feature type="domain" description="Glucose-1-phosphate adenylyltransferase/Bifunctional protein GlmU-like C-terminal hexapeptide" evidence="11">
    <location>
        <begin position="307"/>
        <end position="410"/>
    </location>
</feature>
<dbReference type="CDD" id="cd02508">
    <property type="entry name" value="ADP_Glucose_PP"/>
    <property type="match status" value="1"/>
</dbReference>
<feature type="binding site" evidence="9">
    <location>
        <begin position="187"/>
        <end position="188"/>
    </location>
    <ligand>
        <name>alpha-D-glucose 1-phosphate</name>
        <dbReference type="ChEBI" id="CHEBI:58601"/>
    </ligand>
</feature>
<dbReference type="NCBIfam" id="TIGR02091">
    <property type="entry name" value="glgC"/>
    <property type="match status" value="1"/>
</dbReference>
<dbReference type="PANTHER" id="PTHR43523:SF2">
    <property type="entry name" value="GLUCOSE-1-PHOSPHATE ADENYLYLTRANSFERASE"/>
    <property type="match status" value="1"/>
</dbReference>
<keyword evidence="3 9" id="KW-0808">Transferase</keyword>
<evidence type="ECO:0000256" key="2">
    <source>
        <dbReference type="ARBA" id="ARBA00022600"/>
    </source>
</evidence>
<dbReference type="InterPro" id="IPR023049">
    <property type="entry name" value="GlgC_bac"/>
</dbReference>
<dbReference type="PANTHER" id="PTHR43523">
    <property type="entry name" value="GLUCOSE-1-PHOSPHATE ADENYLYLTRANSFERASE-RELATED"/>
    <property type="match status" value="1"/>
</dbReference>
<keyword evidence="6 9" id="KW-0067">ATP-binding</keyword>
<keyword evidence="7 9" id="KW-0320">Glycogen biosynthesis</keyword>
<dbReference type="InterPro" id="IPR029044">
    <property type="entry name" value="Nucleotide-diphossugar_trans"/>
</dbReference>
<evidence type="ECO:0000256" key="9">
    <source>
        <dbReference type="HAMAP-Rule" id="MF_00624"/>
    </source>
</evidence>
<feature type="domain" description="Nucleotidyl transferase" evidence="10">
    <location>
        <begin position="16"/>
        <end position="284"/>
    </location>
</feature>
<name>A0A0D5LK72_MAREN</name>
<evidence type="ECO:0000256" key="1">
    <source>
        <dbReference type="ARBA" id="ARBA00010443"/>
    </source>
</evidence>
<evidence type="ECO:0000256" key="4">
    <source>
        <dbReference type="ARBA" id="ARBA00022695"/>
    </source>
</evidence>
<feature type="binding site" evidence="9">
    <location>
        <position position="172"/>
    </location>
    <ligand>
        <name>alpha-D-glucose 1-phosphate</name>
        <dbReference type="ChEBI" id="CHEBI:58601"/>
    </ligand>
</feature>
<protein>
    <recommendedName>
        <fullName evidence="9">Glucose-1-phosphate adenylyltransferase</fullName>
        <ecNumber evidence="9">2.7.7.27</ecNumber>
    </recommendedName>
    <alternativeName>
        <fullName evidence="9">ADP-glucose pyrophosphorylase</fullName>
        <shortName evidence="9">ADPGlc PPase</shortName>
    </alternativeName>
    <alternativeName>
        <fullName evidence="9">ADP-glucose synthase</fullName>
    </alternativeName>
</protein>
<dbReference type="CDD" id="cd04651">
    <property type="entry name" value="LbH_G1P_AT_C"/>
    <property type="match status" value="1"/>
</dbReference>
<dbReference type="GO" id="GO:0005524">
    <property type="term" value="F:ATP binding"/>
    <property type="evidence" value="ECO:0007669"/>
    <property type="project" value="UniProtKB-KW"/>
</dbReference>
<organism evidence="12 13">
    <name type="scientific">Martelella endophytica</name>
    <dbReference type="NCBI Taxonomy" id="1486262"/>
    <lineage>
        <taxon>Bacteria</taxon>
        <taxon>Pseudomonadati</taxon>
        <taxon>Pseudomonadota</taxon>
        <taxon>Alphaproteobacteria</taxon>
        <taxon>Hyphomicrobiales</taxon>
        <taxon>Aurantimonadaceae</taxon>
        <taxon>Martelella</taxon>
    </lineage>
</organism>
<evidence type="ECO:0000256" key="7">
    <source>
        <dbReference type="ARBA" id="ARBA00023056"/>
    </source>
</evidence>
<dbReference type="InterPro" id="IPR011831">
    <property type="entry name" value="ADP-Glc_PPase"/>
</dbReference>
<dbReference type="PROSITE" id="PS00808">
    <property type="entry name" value="ADP_GLC_PYROPHOSPH_1"/>
    <property type="match status" value="1"/>
</dbReference>
<comment type="catalytic activity">
    <reaction evidence="9">
        <text>alpha-D-glucose 1-phosphate + ATP + H(+) = ADP-alpha-D-glucose + diphosphate</text>
        <dbReference type="Rhea" id="RHEA:12120"/>
        <dbReference type="ChEBI" id="CHEBI:15378"/>
        <dbReference type="ChEBI" id="CHEBI:30616"/>
        <dbReference type="ChEBI" id="CHEBI:33019"/>
        <dbReference type="ChEBI" id="CHEBI:57498"/>
        <dbReference type="ChEBI" id="CHEBI:58601"/>
        <dbReference type="EC" id="2.7.7.27"/>
    </reaction>
</comment>
<feature type="site" description="Could play a key role in the communication between the regulatory and the substrate sites" evidence="9">
    <location>
        <position position="106"/>
    </location>
</feature>
<keyword evidence="2 9" id="KW-0321">Glycogen metabolism</keyword>
<dbReference type="SUPFAM" id="SSF53448">
    <property type="entry name" value="Nucleotide-diphospho-sugar transferases"/>
    <property type="match status" value="1"/>
</dbReference>
<accession>A0A0D5LK72</accession>
<dbReference type="PROSITE" id="PS00810">
    <property type="entry name" value="ADP_GLC_PYROPHOSPH_3"/>
    <property type="match status" value="1"/>
</dbReference>
<dbReference type="PATRIC" id="fig|1486262.3.peg.230"/>
<keyword evidence="13" id="KW-1185">Reference proteome</keyword>
<dbReference type="Gene3D" id="2.160.10.10">
    <property type="entry name" value="Hexapeptide repeat proteins"/>
    <property type="match status" value="1"/>
</dbReference>
<gene>
    <name evidence="9" type="primary">glgC</name>
    <name evidence="12" type="ORF">TM49_01120</name>
</gene>
<dbReference type="PROSITE" id="PS00809">
    <property type="entry name" value="ADP_GLC_PYROPHOSPH_2"/>
    <property type="match status" value="1"/>
</dbReference>
<dbReference type="NCBIfam" id="NF002023">
    <property type="entry name" value="PRK00844.1"/>
    <property type="match status" value="1"/>
</dbReference>
<dbReference type="GO" id="GO:0008878">
    <property type="term" value="F:glucose-1-phosphate adenylyltransferase activity"/>
    <property type="evidence" value="ECO:0007669"/>
    <property type="project" value="UniProtKB-UniRule"/>
</dbReference>
<dbReference type="Gene3D" id="3.90.550.10">
    <property type="entry name" value="Spore Coat Polysaccharide Biosynthesis Protein SpsA, Chain A"/>
    <property type="match status" value="1"/>
</dbReference>
<dbReference type="EMBL" id="CP010803">
    <property type="protein sequence ID" value="AJY44594.1"/>
    <property type="molecule type" value="Genomic_DNA"/>
</dbReference>
<dbReference type="Pfam" id="PF00483">
    <property type="entry name" value="NTP_transferase"/>
    <property type="match status" value="1"/>
</dbReference>
<dbReference type="InterPro" id="IPR005836">
    <property type="entry name" value="ADP_Glu_pyroP_CS"/>
</dbReference>
<evidence type="ECO:0000256" key="3">
    <source>
        <dbReference type="ARBA" id="ARBA00022679"/>
    </source>
</evidence>
<comment type="pathway">
    <text evidence="9">Glycan biosynthesis; glycogen biosynthesis.</text>
</comment>
<dbReference type="HOGENOM" id="CLU_029499_14_1_5"/>
<dbReference type="STRING" id="1486262.TM49_01120"/>
<keyword evidence="8 9" id="KW-0119">Carbohydrate metabolism</keyword>